<accession>A0A9W8MDS2</accession>
<dbReference type="AlphaFoldDB" id="A0A9W8MDS2"/>
<dbReference type="OrthoDB" id="2635882at2759"/>
<proteinExistence type="predicted"/>
<reference evidence="2" key="1">
    <citation type="submission" date="2022-06" db="EMBL/GenBank/DDBJ databases">
        <title>Genome Sequence of Candolleomyces eurysporus.</title>
        <authorList>
            <person name="Buettner E."/>
        </authorList>
    </citation>
    <scope>NUCLEOTIDE SEQUENCE</scope>
    <source>
        <strain evidence="2">VTCC 930004</strain>
    </source>
</reference>
<sequence length="199" mass="21746">MPFASGDENAGSSSGSGKPRTKRFSRILRNSNTDSDSSAREVWVTAGDPHTPSAPNGGPDERPVMRGTIDPFGSSPESKSFFIDLSDSSTTDSDAKRDSFLSMTTTASNSSPSISLLHFPRKERPISIQTMPLPTRSRCSSFQCRGQGKRDSWVLAEEEADIFVPNGEPLAEEFEEGDDAAAQIDWRQFHIDLLTVEEV</sequence>
<evidence type="ECO:0000313" key="3">
    <source>
        <dbReference type="Proteomes" id="UP001140091"/>
    </source>
</evidence>
<feature type="non-terminal residue" evidence="2">
    <location>
        <position position="1"/>
    </location>
</feature>
<keyword evidence="3" id="KW-1185">Reference proteome</keyword>
<evidence type="ECO:0000256" key="1">
    <source>
        <dbReference type="SAM" id="MobiDB-lite"/>
    </source>
</evidence>
<gene>
    <name evidence="2" type="ORF">H1R20_g10245</name>
</gene>
<name>A0A9W8MDS2_9AGAR</name>
<protein>
    <submittedName>
        <fullName evidence="2">Uncharacterized protein</fullName>
    </submittedName>
</protein>
<feature type="region of interest" description="Disordered" evidence="1">
    <location>
        <begin position="1"/>
        <end position="81"/>
    </location>
</feature>
<dbReference type="EMBL" id="JANBPK010001044">
    <property type="protein sequence ID" value="KAJ2926841.1"/>
    <property type="molecule type" value="Genomic_DNA"/>
</dbReference>
<evidence type="ECO:0000313" key="2">
    <source>
        <dbReference type="EMBL" id="KAJ2926841.1"/>
    </source>
</evidence>
<comment type="caution">
    <text evidence="2">The sequence shown here is derived from an EMBL/GenBank/DDBJ whole genome shotgun (WGS) entry which is preliminary data.</text>
</comment>
<organism evidence="2 3">
    <name type="scientific">Candolleomyces eurysporus</name>
    <dbReference type="NCBI Taxonomy" id="2828524"/>
    <lineage>
        <taxon>Eukaryota</taxon>
        <taxon>Fungi</taxon>
        <taxon>Dikarya</taxon>
        <taxon>Basidiomycota</taxon>
        <taxon>Agaricomycotina</taxon>
        <taxon>Agaricomycetes</taxon>
        <taxon>Agaricomycetidae</taxon>
        <taxon>Agaricales</taxon>
        <taxon>Agaricineae</taxon>
        <taxon>Psathyrellaceae</taxon>
        <taxon>Candolleomyces</taxon>
    </lineage>
</organism>
<dbReference type="Proteomes" id="UP001140091">
    <property type="component" value="Unassembled WGS sequence"/>
</dbReference>